<dbReference type="EMBL" id="UINC01019138">
    <property type="protein sequence ID" value="SVA80881.1"/>
    <property type="molecule type" value="Genomic_DNA"/>
</dbReference>
<dbReference type="Pfam" id="PF02958">
    <property type="entry name" value="EcKL"/>
    <property type="match status" value="1"/>
</dbReference>
<sequence>VFNKYDINSLLEYAIESLIIINNSTINSISTNNLSKYNYDTFKNEISEFIEFFIPYKKIDKSLNVAFFETWKEYYYNLNFEFDTFVHKDFEFTNLMYLPKNTNHLKCGILDFQSAFKGFKGWDLFSLLENSRIYFSREKNEKFIKYYYENTYPNLEFNHFRNQYYFLNTSRQTRLLGRWVKFSKVDKNNSYLKYIDTTTKRLKESLANLNIKALNNIYEKILN</sequence>
<name>A0A381YW89_9ZZZZ</name>
<feature type="non-terminal residue" evidence="1">
    <location>
        <position position="1"/>
    </location>
</feature>
<gene>
    <name evidence="1" type="ORF">METZ01_LOCUS133735</name>
</gene>
<dbReference type="InterPro" id="IPR004119">
    <property type="entry name" value="EcKL"/>
</dbReference>
<protein>
    <recommendedName>
        <fullName evidence="2">Aminoglycoside phosphotransferase domain-containing protein</fullName>
    </recommendedName>
</protein>
<dbReference type="SUPFAM" id="SSF56112">
    <property type="entry name" value="Protein kinase-like (PK-like)"/>
    <property type="match status" value="1"/>
</dbReference>
<organism evidence="1">
    <name type="scientific">marine metagenome</name>
    <dbReference type="NCBI Taxonomy" id="408172"/>
    <lineage>
        <taxon>unclassified sequences</taxon>
        <taxon>metagenomes</taxon>
        <taxon>ecological metagenomes</taxon>
    </lineage>
</organism>
<accession>A0A381YW89</accession>
<dbReference type="AlphaFoldDB" id="A0A381YW89"/>
<proteinExistence type="predicted"/>
<evidence type="ECO:0000313" key="1">
    <source>
        <dbReference type="EMBL" id="SVA80881.1"/>
    </source>
</evidence>
<reference evidence="1" key="1">
    <citation type="submission" date="2018-05" db="EMBL/GenBank/DDBJ databases">
        <authorList>
            <person name="Lanie J.A."/>
            <person name="Ng W.-L."/>
            <person name="Kazmierczak K.M."/>
            <person name="Andrzejewski T.M."/>
            <person name="Davidsen T.M."/>
            <person name="Wayne K.J."/>
            <person name="Tettelin H."/>
            <person name="Glass J.I."/>
            <person name="Rusch D."/>
            <person name="Podicherti R."/>
            <person name="Tsui H.-C.T."/>
            <person name="Winkler M.E."/>
        </authorList>
    </citation>
    <scope>NUCLEOTIDE SEQUENCE</scope>
</reference>
<evidence type="ECO:0008006" key="2">
    <source>
        <dbReference type="Google" id="ProtNLM"/>
    </source>
</evidence>
<dbReference type="InterPro" id="IPR011009">
    <property type="entry name" value="Kinase-like_dom_sf"/>
</dbReference>
<dbReference type="Gene3D" id="3.90.1200.10">
    <property type="match status" value="1"/>
</dbReference>